<evidence type="ECO:0000313" key="2">
    <source>
        <dbReference type="EMBL" id="CAH1440147.1"/>
    </source>
</evidence>
<keyword evidence="1" id="KW-0472">Membrane</keyword>
<keyword evidence="1" id="KW-1133">Transmembrane helix</keyword>
<gene>
    <name evidence="2" type="ORF">LVIROSA_LOCUS26303</name>
</gene>
<dbReference type="Proteomes" id="UP001157418">
    <property type="component" value="Unassembled WGS sequence"/>
</dbReference>
<keyword evidence="3" id="KW-1185">Reference proteome</keyword>
<feature type="transmembrane region" description="Helical" evidence="1">
    <location>
        <begin position="83"/>
        <end position="113"/>
    </location>
</feature>
<proteinExistence type="predicted"/>
<dbReference type="EMBL" id="CAKMRJ010005412">
    <property type="protein sequence ID" value="CAH1440147.1"/>
    <property type="molecule type" value="Genomic_DNA"/>
</dbReference>
<reference evidence="2 3" key="1">
    <citation type="submission" date="2022-01" db="EMBL/GenBank/DDBJ databases">
        <authorList>
            <person name="Xiong W."/>
            <person name="Schranz E."/>
        </authorList>
    </citation>
    <scope>NUCLEOTIDE SEQUENCE [LARGE SCALE GENOMIC DNA]</scope>
</reference>
<keyword evidence="1" id="KW-0812">Transmembrane</keyword>
<dbReference type="AlphaFoldDB" id="A0AAU9NQL3"/>
<protein>
    <submittedName>
        <fullName evidence="2">Uncharacterized protein</fullName>
    </submittedName>
</protein>
<accession>A0AAU9NQL3</accession>
<evidence type="ECO:0000313" key="3">
    <source>
        <dbReference type="Proteomes" id="UP001157418"/>
    </source>
</evidence>
<organism evidence="2 3">
    <name type="scientific">Lactuca virosa</name>
    <dbReference type="NCBI Taxonomy" id="75947"/>
    <lineage>
        <taxon>Eukaryota</taxon>
        <taxon>Viridiplantae</taxon>
        <taxon>Streptophyta</taxon>
        <taxon>Embryophyta</taxon>
        <taxon>Tracheophyta</taxon>
        <taxon>Spermatophyta</taxon>
        <taxon>Magnoliopsida</taxon>
        <taxon>eudicotyledons</taxon>
        <taxon>Gunneridae</taxon>
        <taxon>Pentapetalae</taxon>
        <taxon>asterids</taxon>
        <taxon>campanulids</taxon>
        <taxon>Asterales</taxon>
        <taxon>Asteraceae</taxon>
        <taxon>Cichorioideae</taxon>
        <taxon>Cichorieae</taxon>
        <taxon>Lactucinae</taxon>
        <taxon>Lactuca</taxon>
    </lineage>
</organism>
<comment type="caution">
    <text evidence="2">The sequence shown here is derived from an EMBL/GenBank/DDBJ whole genome shotgun (WGS) entry which is preliminary data.</text>
</comment>
<sequence length="157" mass="17988">MPSPFPSKSPHHFHQIKESIDRLGLPRSRNQLVAFLFPSSFTTRRLSTTPPVTPLSFLPPIRESQRLLLYSLSKNRKQWRSSYLLLMTGRLAAISCFLTAGPTMTFRFLIFLYCYCIKAPNLHASHNWKVPSKEVQEGSMPNCGAINQLSHDAWKKQ</sequence>
<evidence type="ECO:0000256" key="1">
    <source>
        <dbReference type="SAM" id="Phobius"/>
    </source>
</evidence>
<name>A0AAU9NQL3_9ASTR</name>